<feature type="compositionally biased region" description="Polar residues" evidence="1">
    <location>
        <begin position="13"/>
        <end position="25"/>
    </location>
</feature>
<dbReference type="AlphaFoldDB" id="A0AB39TV64"/>
<proteinExistence type="predicted"/>
<dbReference type="EMBL" id="CP163445">
    <property type="protein sequence ID" value="XDQ83116.1"/>
    <property type="molecule type" value="Genomic_DNA"/>
</dbReference>
<evidence type="ECO:0000256" key="1">
    <source>
        <dbReference type="SAM" id="MobiDB-lite"/>
    </source>
</evidence>
<protein>
    <recommendedName>
        <fullName evidence="3">Transcriptional regulator</fullName>
    </recommendedName>
</protein>
<feature type="region of interest" description="Disordered" evidence="1">
    <location>
        <begin position="1"/>
        <end position="28"/>
    </location>
</feature>
<organism evidence="2">
    <name type="scientific">Streptomyces sp. Y1</name>
    <dbReference type="NCBI Taxonomy" id="3238634"/>
    <lineage>
        <taxon>Bacteria</taxon>
        <taxon>Bacillati</taxon>
        <taxon>Actinomycetota</taxon>
        <taxon>Actinomycetes</taxon>
        <taxon>Kitasatosporales</taxon>
        <taxon>Streptomycetaceae</taxon>
        <taxon>Streptomyces</taxon>
    </lineage>
</organism>
<evidence type="ECO:0000313" key="2">
    <source>
        <dbReference type="EMBL" id="XDQ83116.1"/>
    </source>
</evidence>
<accession>A0AB39TV64</accession>
<name>A0AB39TV64_9ACTN</name>
<sequence>MTSAHTSPAAVSATGQPEQATTTPEASRARWRQVREHLNRSRFALTQLAVAGRDPEEFAPGGRVLARRHWIPETPVPLDQVRLRWQEQTPVAPIDGSGPELDATRARRADGTPYTFYAEAVRDLAKPRLFENRGCYRLLAVAEDAAGPTLTFGRGQYFDVINVCEAAAHEYAAAALAAPGRPVTDPSATPFRTAIGDPTDLARRSVVAAVSTLAIRYDRRAGSAEFVLHWRDPAKVASGGGLFQVMPVGMFQASHDAPWNEANDFDLWRAIVRELSEELLGSSEDYGSDTHPIDYDAWPFHQALNAARAAGTLRVFWLGLGMDPLTLVTDMLTVAVFDAELFDATFARIVSTNDEGHRVQLEDGTGHAAGIPFTADQVERLTVREPMQPAGAALLQLAWQHRDVLLGTGG</sequence>
<reference evidence="2" key="1">
    <citation type="submission" date="2024-07" db="EMBL/GenBank/DDBJ databases">
        <authorList>
            <person name="Yu S.T."/>
        </authorList>
    </citation>
    <scope>NUCLEOTIDE SEQUENCE</scope>
    <source>
        <strain evidence="2">Y1</strain>
    </source>
</reference>
<gene>
    <name evidence="2" type="ORF">AB2U05_33715</name>
</gene>
<evidence type="ECO:0008006" key="3">
    <source>
        <dbReference type="Google" id="ProtNLM"/>
    </source>
</evidence>
<dbReference type="RefSeq" id="WP_369185303.1">
    <property type="nucleotide sequence ID" value="NZ_CP163445.1"/>
</dbReference>